<feature type="non-terminal residue" evidence="2">
    <location>
        <position position="1"/>
    </location>
</feature>
<dbReference type="EMBL" id="CAJNNV010011171">
    <property type="protein sequence ID" value="CAE8599481.1"/>
    <property type="molecule type" value="Genomic_DNA"/>
</dbReference>
<evidence type="ECO:0000313" key="2">
    <source>
        <dbReference type="EMBL" id="CAE8599481.1"/>
    </source>
</evidence>
<feature type="region of interest" description="Disordered" evidence="1">
    <location>
        <begin position="94"/>
        <end position="122"/>
    </location>
</feature>
<dbReference type="Proteomes" id="UP000654075">
    <property type="component" value="Unassembled WGS sequence"/>
</dbReference>
<reference evidence="2" key="1">
    <citation type="submission" date="2021-02" db="EMBL/GenBank/DDBJ databases">
        <authorList>
            <person name="Dougan E. K."/>
            <person name="Rhodes N."/>
            <person name="Thang M."/>
            <person name="Chan C."/>
        </authorList>
    </citation>
    <scope>NUCLEOTIDE SEQUENCE</scope>
</reference>
<name>A0A813EBI7_POLGL</name>
<organism evidence="2 3">
    <name type="scientific">Polarella glacialis</name>
    <name type="common">Dinoflagellate</name>
    <dbReference type="NCBI Taxonomy" id="89957"/>
    <lineage>
        <taxon>Eukaryota</taxon>
        <taxon>Sar</taxon>
        <taxon>Alveolata</taxon>
        <taxon>Dinophyceae</taxon>
        <taxon>Suessiales</taxon>
        <taxon>Suessiaceae</taxon>
        <taxon>Polarella</taxon>
    </lineage>
</organism>
<sequence length="122" mass="13417">MAGLLLAATNPCFERACQLRQQLHQQLHQRQHPSSVRSACAALLNKKVMPGSPVPISPAVTDWRQIARKAATTTASSKVVHLFFEANKALCETADANMGDKNKEKEDPDDLMEEHGEIEPAE</sequence>
<gene>
    <name evidence="2" type="ORF">PGLA1383_LOCUS17828</name>
</gene>
<keyword evidence="3" id="KW-1185">Reference proteome</keyword>
<evidence type="ECO:0000313" key="3">
    <source>
        <dbReference type="Proteomes" id="UP000654075"/>
    </source>
</evidence>
<protein>
    <submittedName>
        <fullName evidence="2">Uncharacterized protein</fullName>
    </submittedName>
</protein>
<proteinExistence type="predicted"/>
<accession>A0A813EBI7</accession>
<dbReference type="AlphaFoldDB" id="A0A813EBI7"/>
<comment type="caution">
    <text evidence="2">The sequence shown here is derived from an EMBL/GenBank/DDBJ whole genome shotgun (WGS) entry which is preliminary data.</text>
</comment>
<evidence type="ECO:0000256" key="1">
    <source>
        <dbReference type="SAM" id="MobiDB-lite"/>
    </source>
</evidence>
<feature type="compositionally biased region" description="Basic and acidic residues" evidence="1">
    <location>
        <begin position="113"/>
        <end position="122"/>
    </location>
</feature>